<evidence type="ECO:0000256" key="1">
    <source>
        <dbReference type="SAM" id="Phobius"/>
    </source>
</evidence>
<evidence type="ECO:0000313" key="2">
    <source>
        <dbReference type="EMBL" id="MFC6707580.1"/>
    </source>
</evidence>
<keyword evidence="1" id="KW-0812">Transmembrane</keyword>
<evidence type="ECO:0000313" key="3">
    <source>
        <dbReference type="Proteomes" id="UP001596298"/>
    </source>
</evidence>
<dbReference type="InterPro" id="IPR046549">
    <property type="entry name" value="DUF6703"/>
</dbReference>
<dbReference type="Pfam" id="PF20444">
    <property type="entry name" value="DUF6703"/>
    <property type="match status" value="1"/>
</dbReference>
<dbReference type="Proteomes" id="UP001596298">
    <property type="component" value="Unassembled WGS sequence"/>
</dbReference>
<organism evidence="2 3">
    <name type="scientific">Flexivirga alba</name>
    <dbReference type="NCBI Taxonomy" id="702742"/>
    <lineage>
        <taxon>Bacteria</taxon>
        <taxon>Bacillati</taxon>
        <taxon>Actinomycetota</taxon>
        <taxon>Actinomycetes</taxon>
        <taxon>Micrococcales</taxon>
        <taxon>Dermacoccaceae</taxon>
        <taxon>Flexivirga</taxon>
    </lineage>
</organism>
<reference evidence="3" key="1">
    <citation type="journal article" date="2019" name="Int. J. Syst. Evol. Microbiol.">
        <title>The Global Catalogue of Microorganisms (GCM) 10K type strain sequencing project: providing services to taxonomists for standard genome sequencing and annotation.</title>
        <authorList>
            <consortium name="The Broad Institute Genomics Platform"/>
            <consortium name="The Broad Institute Genome Sequencing Center for Infectious Disease"/>
            <person name="Wu L."/>
            <person name="Ma J."/>
        </authorList>
    </citation>
    <scope>NUCLEOTIDE SEQUENCE [LARGE SCALE GENOMIC DNA]</scope>
    <source>
        <strain evidence="3">CCUG 58127</strain>
    </source>
</reference>
<accession>A0ABW2ALT8</accession>
<protein>
    <submittedName>
        <fullName evidence="2">DUF6703 family protein</fullName>
    </submittedName>
</protein>
<keyword evidence="1" id="KW-0472">Membrane</keyword>
<keyword evidence="1" id="KW-1133">Transmembrane helix</keyword>
<name>A0ABW2ALT8_9MICO</name>
<comment type="caution">
    <text evidence="2">The sequence shown here is derived from an EMBL/GenBank/DDBJ whole genome shotgun (WGS) entry which is preliminary data.</text>
</comment>
<gene>
    <name evidence="2" type="ORF">ACFQDH_20635</name>
</gene>
<keyword evidence="3" id="KW-1185">Reference proteome</keyword>
<feature type="transmembrane region" description="Helical" evidence="1">
    <location>
        <begin position="84"/>
        <end position="102"/>
    </location>
</feature>
<proteinExistence type="predicted"/>
<dbReference type="EMBL" id="JBHSWH010000001">
    <property type="protein sequence ID" value="MFC6707580.1"/>
    <property type="molecule type" value="Genomic_DNA"/>
</dbReference>
<feature type="transmembrane region" description="Helical" evidence="1">
    <location>
        <begin position="39"/>
        <end position="72"/>
    </location>
</feature>
<sequence length="103" mass="11146">MSATSRPTVRTSPFRVRVEHASDPLLQRIARGPRALPAVVVLLLLVIGAVFRGLVGTVCFGVCALVVAWLLYLAWPRIQPIERMMRATVLLLALALAIVSAGM</sequence>
<dbReference type="RefSeq" id="WP_382404250.1">
    <property type="nucleotide sequence ID" value="NZ_JBHSWH010000001.1"/>
</dbReference>